<evidence type="ECO:0000313" key="18">
    <source>
        <dbReference type="Proteomes" id="UP000488956"/>
    </source>
</evidence>
<dbReference type="EMBL" id="QXGF01000797">
    <property type="protein sequence ID" value="KAE8935515.1"/>
    <property type="molecule type" value="Genomic_DNA"/>
</dbReference>
<evidence type="ECO:0000313" key="5">
    <source>
        <dbReference type="EMBL" id="KAE9142468.1"/>
    </source>
</evidence>
<dbReference type="Gene3D" id="2.30.42.10">
    <property type="match status" value="1"/>
</dbReference>
<dbReference type="EMBL" id="QXFW01000642">
    <property type="protein sequence ID" value="KAE9006569.1"/>
    <property type="molecule type" value="Genomic_DNA"/>
</dbReference>
<dbReference type="EMBL" id="QXGB01000718">
    <property type="protein sequence ID" value="KAE9206070.1"/>
    <property type="molecule type" value="Genomic_DNA"/>
</dbReference>
<proteinExistence type="predicted"/>
<evidence type="ECO:0000313" key="12">
    <source>
        <dbReference type="Proteomes" id="UP000437068"/>
    </source>
</evidence>
<dbReference type="Proteomes" id="UP000460718">
    <property type="component" value="Unassembled WGS sequence"/>
</dbReference>
<dbReference type="SUPFAM" id="SSF50156">
    <property type="entry name" value="PDZ domain-like"/>
    <property type="match status" value="1"/>
</dbReference>
<evidence type="ECO:0000313" key="6">
    <source>
        <dbReference type="EMBL" id="KAE9206070.1"/>
    </source>
</evidence>
<dbReference type="Proteomes" id="UP000433483">
    <property type="component" value="Unassembled WGS sequence"/>
</dbReference>
<evidence type="ECO:0000313" key="11">
    <source>
        <dbReference type="Proteomes" id="UP000433483"/>
    </source>
</evidence>
<reference evidence="10 11" key="1">
    <citation type="submission" date="2018-08" db="EMBL/GenBank/DDBJ databases">
        <title>Genomic investigation of the strawberry pathogen Phytophthora fragariae indicates pathogenicity is determined by transcriptional variation in three key races.</title>
        <authorList>
            <person name="Adams T.M."/>
            <person name="Armitage A.D."/>
            <person name="Sobczyk M.K."/>
            <person name="Bates H.J."/>
            <person name="Dunwell J.M."/>
            <person name="Nellist C.F."/>
            <person name="Harrison R.J."/>
        </authorList>
    </citation>
    <scope>NUCLEOTIDE SEQUENCE [LARGE SCALE GENOMIC DNA]</scope>
    <source>
        <strain evidence="9 12">A4</strain>
        <strain evidence="8 13">BC-1</strain>
        <strain evidence="7 17">BC-23</strain>
        <strain evidence="6 11">NOV-27</strain>
        <strain evidence="5 14">NOV-5</strain>
        <strain evidence="4 15">NOV-71</strain>
        <strain evidence="1 10">NOV-9</strain>
        <strain evidence="3 18">ONT-3</strain>
        <strain evidence="2 16">SCRP245</strain>
    </source>
</reference>
<dbReference type="AlphaFoldDB" id="A0A6A4DD91"/>
<dbReference type="EMBL" id="QXFX01000739">
    <property type="protein sequence ID" value="KAE9105681.1"/>
    <property type="molecule type" value="Genomic_DNA"/>
</dbReference>
<evidence type="ECO:0000313" key="3">
    <source>
        <dbReference type="EMBL" id="KAE9105681.1"/>
    </source>
</evidence>
<evidence type="ECO:0000313" key="10">
    <source>
        <dbReference type="Proteomes" id="UP000429523"/>
    </source>
</evidence>
<evidence type="ECO:0000313" key="8">
    <source>
        <dbReference type="EMBL" id="KAE9224806.1"/>
    </source>
</evidence>
<keyword evidence="11" id="KW-1185">Reference proteome</keyword>
<dbReference type="EMBL" id="QXGE01000695">
    <property type="protein sequence ID" value="KAE9305709.1"/>
    <property type="molecule type" value="Genomic_DNA"/>
</dbReference>
<dbReference type="EMBL" id="QXFZ01000754">
    <property type="protein sequence ID" value="KAE9105944.1"/>
    <property type="molecule type" value="Genomic_DNA"/>
</dbReference>
<dbReference type="Proteomes" id="UP000441208">
    <property type="component" value="Unassembled WGS sequence"/>
</dbReference>
<gene>
    <name evidence="9" type="ORF">PF001_g12472</name>
    <name evidence="8" type="ORF">PF002_g14590</name>
    <name evidence="7" type="ORF">PF004_g12400</name>
    <name evidence="6" type="ORF">PF005_g13152</name>
    <name evidence="5" type="ORF">PF006_g12423</name>
    <name evidence="4" type="ORF">PF007_g13589</name>
    <name evidence="1" type="ORF">PF009_g14543</name>
    <name evidence="3" type="ORF">PF010_g12916</name>
    <name evidence="2" type="ORF">PF011_g11524</name>
</gene>
<evidence type="ECO:0000313" key="14">
    <source>
        <dbReference type="Proteomes" id="UP000440732"/>
    </source>
</evidence>
<protein>
    <recommendedName>
        <fullName evidence="19">PDZ domain-containing protein</fullName>
    </recommendedName>
</protein>
<dbReference type="InterPro" id="IPR036034">
    <property type="entry name" value="PDZ_sf"/>
</dbReference>
<evidence type="ECO:0000313" key="17">
    <source>
        <dbReference type="Proteomes" id="UP000476176"/>
    </source>
</evidence>
<dbReference type="Proteomes" id="UP000440367">
    <property type="component" value="Unassembled WGS sequence"/>
</dbReference>
<dbReference type="Proteomes" id="UP000429523">
    <property type="component" value="Unassembled WGS sequence"/>
</dbReference>
<evidence type="ECO:0000313" key="2">
    <source>
        <dbReference type="EMBL" id="KAE9006569.1"/>
    </source>
</evidence>
<evidence type="ECO:0000313" key="4">
    <source>
        <dbReference type="EMBL" id="KAE9105944.1"/>
    </source>
</evidence>
<sequence length="359" mass="39896">MEFDAVIDKTEKGFSIYFAKVAASDGDSHGLAVDGFVEGSEGVGDGQDAPNKEALAYLRLGDLLIRVNGEDCQGKETADVLGLLRAASVGRNTLSFLRQAHQDTELHDDSTAKATEAQKRGLIGALLKVKSKIRAEIDGDEGQLLREQLEDERFEKQWLEEFEVLKKQYEAKWETCTYTADEFCGLLYRSGDAQQKEFLLQQYPTLMEAWKDARASSSGSSRVIPEWPAAKLAYDNSVLYDQTDSSSSSTPASANPRSIHCSRSLQKALECLRAQFMWRSDDLRAFSRRLDADGISSCSTLLEALRDRSAYFERNFQSKEYPRLSKTMLRALLENAEKEVASTSSLPPLVLSQPDTASA</sequence>
<dbReference type="Proteomes" id="UP000437068">
    <property type="component" value="Unassembled WGS sequence"/>
</dbReference>
<evidence type="ECO:0000313" key="1">
    <source>
        <dbReference type="EMBL" id="KAE8935515.1"/>
    </source>
</evidence>
<comment type="caution">
    <text evidence="9">The sequence shown here is derived from an EMBL/GenBank/DDBJ whole genome shotgun (WGS) entry which is preliminary data.</text>
</comment>
<evidence type="ECO:0000313" key="7">
    <source>
        <dbReference type="EMBL" id="KAE9223803.1"/>
    </source>
</evidence>
<dbReference type="Proteomes" id="UP000476176">
    <property type="component" value="Unassembled WGS sequence"/>
</dbReference>
<organism evidence="9 12">
    <name type="scientific">Phytophthora fragariae</name>
    <dbReference type="NCBI Taxonomy" id="53985"/>
    <lineage>
        <taxon>Eukaryota</taxon>
        <taxon>Sar</taxon>
        <taxon>Stramenopiles</taxon>
        <taxon>Oomycota</taxon>
        <taxon>Peronosporomycetes</taxon>
        <taxon>Peronosporales</taxon>
        <taxon>Peronosporaceae</taxon>
        <taxon>Phytophthora</taxon>
    </lineage>
</organism>
<evidence type="ECO:0008006" key="19">
    <source>
        <dbReference type="Google" id="ProtNLM"/>
    </source>
</evidence>
<dbReference type="Proteomes" id="UP000440732">
    <property type="component" value="Unassembled WGS sequence"/>
</dbReference>
<evidence type="ECO:0000313" key="15">
    <source>
        <dbReference type="Proteomes" id="UP000441208"/>
    </source>
</evidence>
<dbReference type="OrthoDB" id="123971at2759"/>
<dbReference type="Proteomes" id="UP000488956">
    <property type="component" value="Unassembled WGS sequence"/>
</dbReference>
<dbReference type="EMBL" id="QXGD01000783">
    <property type="protein sequence ID" value="KAE9224806.1"/>
    <property type="molecule type" value="Genomic_DNA"/>
</dbReference>
<name>A0A6A4DD91_9STRA</name>
<accession>A0A6A4DD91</accession>
<evidence type="ECO:0000313" key="9">
    <source>
        <dbReference type="EMBL" id="KAE9305709.1"/>
    </source>
</evidence>
<evidence type="ECO:0000313" key="16">
    <source>
        <dbReference type="Proteomes" id="UP000460718"/>
    </source>
</evidence>
<dbReference type="EMBL" id="QXGC01000708">
    <property type="protein sequence ID" value="KAE9223803.1"/>
    <property type="molecule type" value="Genomic_DNA"/>
</dbReference>
<evidence type="ECO:0000313" key="13">
    <source>
        <dbReference type="Proteomes" id="UP000440367"/>
    </source>
</evidence>
<dbReference type="EMBL" id="QXGA01000699">
    <property type="protein sequence ID" value="KAE9142468.1"/>
    <property type="molecule type" value="Genomic_DNA"/>
</dbReference>